<evidence type="ECO:0000313" key="2">
    <source>
        <dbReference type="EnsemblMetazoa" id="Aqu2.1.24792_001"/>
    </source>
</evidence>
<accession>A0A1X7UA11</accession>
<keyword evidence="1" id="KW-0732">Signal</keyword>
<reference evidence="2" key="1">
    <citation type="submission" date="2017-05" db="UniProtKB">
        <authorList>
            <consortium name="EnsemblMetazoa"/>
        </authorList>
    </citation>
    <scope>IDENTIFICATION</scope>
</reference>
<dbReference type="InParanoid" id="A0A1X7UA11"/>
<dbReference type="InterPro" id="IPR052159">
    <property type="entry name" value="Competence_DNA_uptake"/>
</dbReference>
<evidence type="ECO:0008006" key="3">
    <source>
        <dbReference type="Google" id="ProtNLM"/>
    </source>
</evidence>
<evidence type="ECO:0000256" key="1">
    <source>
        <dbReference type="SAM" id="SignalP"/>
    </source>
</evidence>
<dbReference type="InterPro" id="IPR036866">
    <property type="entry name" value="RibonucZ/Hydroxyglut_hydro"/>
</dbReference>
<dbReference type="SUPFAM" id="SSF56281">
    <property type="entry name" value="Metallo-hydrolase/oxidoreductase"/>
    <property type="match status" value="1"/>
</dbReference>
<dbReference type="Gene3D" id="3.60.15.10">
    <property type="entry name" value="Ribonuclease Z/Hydroxyacylglutathione hydrolase-like"/>
    <property type="match status" value="1"/>
</dbReference>
<feature type="signal peptide" evidence="1">
    <location>
        <begin position="1"/>
        <end position="18"/>
    </location>
</feature>
<name>A0A1X7UA11_AMPQE</name>
<dbReference type="EnsemblMetazoa" id="Aqu2.1.24792_001">
    <property type="protein sequence ID" value="Aqu2.1.24792_001"/>
    <property type="gene ID" value="Aqu2.1.24792"/>
</dbReference>
<dbReference type="PANTHER" id="PTHR30619">
    <property type="entry name" value="DNA INTERNALIZATION/COMPETENCE PROTEIN COMEC/REC2"/>
    <property type="match status" value="1"/>
</dbReference>
<dbReference type="AlphaFoldDB" id="A0A1X7UA11"/>
<protein>
    <recommendedName>
        <fullName evidence="3">Metallo-beta-lactamase domain-containing protein</fullName>
    </recommendedName>
</protein>
<sequence>MKVNVIVTLSLLLEAAVSIPNADDKLHIYALPVGQGDCTVIQCPRGANDPVKGTVSIIDAGSSTKDLGINGQDIKDYLEGAKLYYVFLTHADADHLNYMDDILMSQDHEVSVFHSCSWNKYGCYISSPNAVPQIVPRCFNIQSCHRVFPVLNLCPNYQPNTNAVNSVKLFFVASAVRECAGNIANNEDSLIVKITYGQTSALITGDFELTPNLMTQFLRVAAPDLGSDIYKLSHHGAYNGKANQKQFLIAVKARYVFSSSGYMYGHPRCEIAKYYRSKLPNNVPPHPYTCFYHIGNRQYRPLNMNTKKPIYVTSALKGNFNGWTESHNTVVKINIDINNNKIDIDLPPLGNEIKIRKKYPN</sequence>
<feature type="chain" id="PRO_5010878486" description="Metallo-beta-lactamase domain-containing protein" evidence="1">
    <location>
        <begin position="19"/>
        <end position="361"/>
    </location>
</feature>
<organism evidence="2">
    <name type="scientific">Amphimedon queenslandica</name>
    <name type="common">Sponge</name>
    <dbReference type="NCBI Taxonomy" id="400682"/>
    <lineage>
        <taxon>Eukaryota</taxon>
        <taxon>Metazoa</taxon>
        <taxon>Porifera</taxon>
        <taxon>Demospongiae</taxon>
        <taxon>Heteroscleromorpha</taxon>
        <taxon>Haplosclerida</taxon>
        <taxon>Niphatidae</taxon>
        <taxon>Amphimedon</taxon>
    </lineage>
</organism>
<dbReference type="OrthoDB" id="10070994at2759"/>
<dbReference type="PANTHER" id="PTHR30619:SF1">
    <property type="entry name" value="RECOMBINATION PROTEIN 2"/>
    <property type="match status" value="1"/>
</dbReference>
<proteinExistence type="predicted"/>